<comment type="catalytic activity">
    <reaction evidence="10">
        <text>L-threonyl-[protein] + ATP = O-phospho-L-threonyl-[protein] + ADP + H(+)</text>
        <dbReference type="Rhea" id="RHEA:46608"/>
        <dbReference type="Rhea" id="RHEA-COMP:11060"/>
        <dbReference type="Rhea" id="RHEA-COMP:11605"/>
        <dbReference type="ChEBI" id="CHEBI:15378"/>
        <dbReference type="ChEBI" id="CHEBI:30013"/>
        <dbReference type="ChEBI" id="CHEBI:30616"/>
        <dbReference type="ChEBI" id="CHEBI:61977"/>
        <dbReference type="ChEBI" id="CHEBI:456216"/>
        <dbReference type="EC" id="2.7.11.25"/>
    </reaction>
</comment>
<dbReference type="RefSeq" id="XP_795085.1">
    <property type="nucleotide sequence ID" value="XM_789992.5"/>
</dbReference>
<dbReference type="RefSeq" id="XP_003724038.1">
    <property type="nucleotide sequence ID" value="XM_003723990.3"/>
</dbReference>
<dbReference type="EnsemblMetazoa" id="XM_003723990">
    <property type="protein sequence ID" value="XP_003724038"/>
    <property type="gene ID" value="LOC590385"/>
</dbReference>
<feature type="region of interest" description="Disordered" evidence="16">
    <location>
        <begin position="707"/>
        <end position="728"/>
    </location>
</feature>
<dbReference type="GO" id="GO:0007165">
    <property type="term" value="P:signal transduction"/>
    <property type="evidence" value="ECO:0000318"/>
    <property type="project" value="GO_Central"/>
</dbReference>
<feature type="active site" description="Proton acceptor" evidence="13">
    <location>
        <position position="257"/>
    </location>
</feature>
<keyword evidence="8 12" id="KW-0418">Kinase</keyword>
<dbReference type="EnsemblMetazoa" id="XM_789992">
    <property type="protein sequence ID" value="XP_795085"/>
    <property type="gene ID" value="LOC590385"/>
</dbReference>
<feature type="compositionally biased region" description="Basic and acidic residues" evidence="16">
    <location>
        <begin position="922"/>
        <end position="932"/>
    </location>
</feature>
<dbReference type="InterPro" id="IPR051681">
    <property type="entry name" value="Ser/Thr_Kinases-Pseudokinases"/>
</dbReference>
<feature type="compositionally biased region" description="Low complexity" evidence="16">
    <location>
        <begin position="585"/>
        <end position="599"/>
    </location>
</feature>
<feature type="compositionally biased region" description="Polar residues" evidence="16">
    <location>
        <begin position="513"/>
        <end position="524"/>
    </location>
</feature>
<feature type="region of interest" description="Disordered" evidence="16">
    <location>
        <begin position="513"/>
        <end position="634"/>
    </location>
</feature>
<evidence type="ECO:0000313" key="18">
    <source>
        <dbReference type="EnsemblMetazoa" id="XP_003724038"/>
    </source>
</evidence>
<evidence type="ECO:0000256" key="7">
    <source>
        <dbReference type="ARBA" id="ARBA00022741"/>
    </source>
</evidence>
<dbReference type="Pfam" id="PF07714">
    <property type="entry name" value="PK_Tyr_Ser-Thr"/>
    <property type="match status" value="1"/>
</dbReference>
<dbReference type="GeneID" id="590385"/>
<accession>A0A7M7GFV9</accession>
<dbReference type="GO" id="GO:0004709">
    <property type="term" value="F:MAP kinase kinase kinase activity"/>
    <property type="evidence" value="ECO:0007669"/>
    <property type="project" value="UniProtKB-EC"/>
</dbReference>
<evidence type="ECO:0000259" key="17">
    <source>
        <dbReference type="PROSITE" id="PS50011"/>
    </source>
</evidence>
<protein>
    <recommendedName>
        <fullName evidence="3 12">Mitogen-activated protein kinase kinase kinase</fullName>
        <ecNumber evidence="3 12">2.7.11.25</ecNumber>
    </recommendedName>
</protein>
<dbReference type="InterPro" id="IPR008271">
    <property type="entry name" value="Ser/Thr_kinase_AS"/>
</dbReference>
<evidence type="ECO:0000256" key="5">
    <source>
        <dbReference type="ARBA" id="ARBA00022527"/>
    </source>
</evidence>
<feature type="compositionally biased region" description="Low complexity" evidence="16">
    <location>
        <begin position="525"/>
        <end position="536"/>
    </location>
</feature>
<feature type="compositionally biased region" description="Basic residues" evidence="16">
    <location>
        <begin position="563"/>
        <end position="574"/>
    </location>
</feature>
<dbReference type="InterPro" id="IPR001245">
    <property type="entry name" value="Ser-Thr/Tyr_kinase_cat_dom"/>
</dbReference>
<sequence>MPSPQSMATLSVTDCGSHQLYATKDEPITSQHAPARVTVTTNPEHEKFSNCLLQLESCDEEIDLSTPKQSIPRKSDTINNNNNGSGACETLTRNEGAVNYRGMQRRSLLEGIWGCLKPVWNMIGKGNHEKHSEGFLNDWEIPFENIRNLQWLGSGAQGAVFLGWYRTEPVAVKKVRDEKETDIKHLRKLNHPNIVTIKGVCTLAPCFCILMEYCPFGQLYEVLRDGREIPPQLMIDWSKQIAQGMHYLHIHKIIHRDLKSPNVLVANNDILKISDFGTSREWNEKSTKMSFAGTVAWMAPEVIRNEPCSEKVDVWSFGVVLWELLTGEMPYKDVDSSAIIWGVGSNSLQLPIPSTCPEGFKLLMMQCWSAKTRNRPSFRQILMHIDIAAVDFLSTPQEAYFDKQVDWREEIKLQFEKMKSEGSSMCHIDEDLIKRRQDELRHAQDIREHYERKLQRANDLYMELHSCLLQLEQRERELMRREKLLSEIEIKKKKSLKPILKARTVQKLIEKSLQSHGGSATLGRSPSPGSSSVSPEPENRSPATLPRANLNAKTSPIRAKTLPQRKSRHRRNNSHGRGSFCGKGSPSKESQESSKPTSSNPRAADEDVSSSTSDIRKPDAETSRFIKRSQSERIVTEGTMSRKLGCRFNIHSPAEIAGGICRCNGRNAKSRPGHVQIVNEGQSQAAPRKYKHRQRTIGNFTSEIDVLNSNSPIQGATSGPSGQEGPSNSMAITVKAEMNYSSDHSMGGVRLGGTDVMGLKSSYIGHRLASDESPIRRNVGSLRKGPGTSKRSPSPTKKTKSSLEKSKGGESSSDNEEAAPDHSSDEDTLTLQNERLRPKSRQSYSTDHSDGIFSEEDNTSERSHGPTPEPGQRAQTATPTSLSSVAIGINPDAHDLGAMTSDGLSDKERVVRQVMKQISGDKSYESKIHYSETDSSSSDEGGD</sequence>
<keyword evidence="9 12" id="KW-0067">ATP-binding</keyword>
<evidence type="ECO:0000256" key="1">
    <source>
        <dbReference type="ARBA" id="ARBA00004496"/>
    </source>
</evidence>
<dbReference type="KEGG" id="spu:590385"/>
<dbReference type="PRINTS" id="PR00109">
    <property type="entry name" value="TYRKINASE"/>
</dbReference>
<dbReference type="InterPro" id="IPR017419">
    <property type="entry name" value="MAP3K12_MAP3K13"/>
</dbReference>
<comment type="similarity">
    <text evidence="2 12">Belongs to the protein kinase superfamily. STE Ser/Thr protein kinase family. MAP kinase kinase kinase subfamily.</text>
</comment>
<dbReference type="PANTHER" id="PTHR44329">
    <property type="entry name" value="SERINE/THREONINE-PROTEIN KINASE TNNI3K-RELATED"/>
    <property type="match status" value="1"/>
</dbReference>
<organism evidence="18 19">
    <name type="scientific">Strongylocentrotus purpuratus</name>
    <name type="common">Purple sea urchin</name>
    <dbReference type="NCBI Taxonomy" id="7668"/>
    <lineage>
        <taxon>Eukaryota</taxon>
        <taxon>Metazoa</taxon>
        <taxon>Echinodermata</taxon>
        <taxon>Eleutherozoa</taxon>
        <taxon>Echinozoa</taxon>
        <taxon>Echinoidea</taxon>
        <taxon>Euechinoidea</taxon>
        <taxon>Echinacea</taxon>
        <taxon>Camarodonta</taxon>
        <taxon>Echinidea</taxon>
        <taxon>Strongylocentrotidae</taxon>
        <taxon>Strongylocentrotus</taxon>
    </lineage>
</organism>
<feature type="region of interest" description="Disordered" evidence="16">
    <location>
        <begin position="768"/>
        <end position="943"/>
    </location>
</feature>
<dbReference type="FunFam" id="1.10.510.10:FF:000087">
    <property type="entry name" value="Mitogen-activated protein kinase kinase kinase 12"/>
    <property type="match status" value="1"/>
</dbReference>
<evidence type="ECO:0000256" key="8">
    <source>
        <dbReference type="ARBA" id="ARBA00022777"/>
    </source>
</evidence>
<feature type="binding site" evidence="14">
    <location>
        <begin position="152"/>
        <end position="160"/>
    </location>
    <ligand>
        <name>ATP</name>
        <dbReference type="ChEBI" id="CHEBI:30616"/>
    </ligand>
</feature>
<evidence type="ECO:0000256" key="15">
    <source>
        <dbReference type="SAM" id="Coils"/>
    </source>
</evidence>
<evidence type="ECO:0000256" key="13">
    <source>
        <dbReference type="PIRSR" id="PIRSR038165-50"/>
    </source>
</evidence>
<keyword evidence="4" id="KW-0963">Cytoplasm</keyword>
<dbReference type="OMA" id="IRQPELN"/>
<evidence type="ECO:0000313" key="19">
    <source>
        <dbReference type="Proteomes" id="UP000007110"/>
    </source>
</evidence>
<evidence type="ECO:0000256" key="6">
    <source>
        <dbReference type="ARBA" id="ARBA00022679"/>
    </source>
</evidence>
<evidence type="ECO:0000256" key="3">
    <source>
        <dbReference type="ARBA" id="ARBA00012406"/>
    </source>
</evidence>
<keyword evidence="7 12" id="KW-0547">Nucleotide-binding</keyword>
<comment type="subcellular location">
    <subcellularLocation>
        <location evidence="1">Cytoplasm</location>
    </subcellularLocation>
</comment>
<feature type="compositionally biased region" description="Polar residues" evidence="16">
    <location>
        <begin position="873"/>
        <end position="884"/>
    </location>
</feature>
<keyword evidence="15" id="KW-0175">Coiled coil</keyword>
<name>A0A7M7GFV9_STRPU</name>
<feature type="compositionally biased region" description="Basic and acidic residues" evidence="16">
    <location>
        <begin position="614"/>
        <end position="634"/>
    </location>
</feature>
<dbReference type="Proteomes" id="UP000007110">
    <property type="component" value="Unassembled WGS sequence"/>
</dbReference>
<dbReference type="PROSITE" id="PS50011">
    <property type="entry name" value="PROTEIN_KINASE_DOM"/>
    <property type="match status" value="1"/>
</dbReference>
<dbReference type="PANTHER" id="PTHR44329:SF304">
    <property type="entry name" value="MITOGEN-ACTIVATED PROTEIN KINASE KINASE KINASE 13-LIKE ISOFORM X1"/>
    <property type="match status" value="1"/>
</dbReference>
<feature type="compositionally biased region" description="Low complexity" evidence="16">
    <location>
        <begin position="784"/>
        <end position="796"/>
    </location>
</feature>
<evidence type="ECO:0000256" key="9">
    <source>
        <dbReference type="ARBA" id="ARBA00022840"/>
    </source>
</evidence>
<evidence type="ECO:0000256" key="11">
    <source>
        <dbReference type="ARBA" id="ARBA00048329"/>
    </source>
</evidence>
<evidence type="ECO:0000256" key="2">
    <source>
        <dbReference type="ARBA" id="ARBA00006529"/>
    </source>
</evidence>
<evidence type="ECO:0000256" key="16">
    <source>
        <dbReference type="SAM" id="MobiDB-lite"/>
    </source>
</evidence>
<dbReference type="OrthoDB" id="339325at2759"/>
<dbReference type="Gene3D" id="3.30.200.20">
    <property type="entry name" value="Phosphorylase Kinase, domain 1"/>
    <property type="match status" value="1"/>
</dbReference>
<feature type="compositionally biased region" description="Low complexity" evidence="16">
    <location>
        <begin position="933"/>
        <end position="943"/>
    </location>
</feature>
<dbReference type="EC" id="2.7.11.25" evidence="3 12"/>
<feature type="domain" description="Protein kinase" evidence="17">
    <location>
        <begin position="146"/>
        <end position="387"/>
    </location>
</feature>
<proteinExistence type="inferred from homology"/>
<evidence type="ECO:0000256" key="12">
    <source>
        <dbReference type="PIRNR" id="PIRNR038165"/>
    </source>
</evidence>
<evidence type="ECO:0000256" key="10">
    <source>
        <dbReference type="ARBA" id="ARBA00047559"/>
    </source>
</evidence>
<dbReference type="InterPro" id="IPR011009">
    <property type="entry name" value="Kinase-like_dom_sf"/>
</dbReference>
<dbReference type="AlphaFoldDB" id="A0A7M7GFV9"/>
<keyword evidence="6 12" id="KW-0808">Transferase</keyword>
<dbReference type="InParanoid" id="A0A7M7GFV9"/>
<feature type="region of interest" description="Disordered" evidence="16">
    <location>
        <begin position="65"/>
        <end position="86"/>
    </location>
</feature>
<evidence type="ECO:0000256" key="4">
    <source>
        <dbReference type="ARBA" id="ARBA00022490"/>
    </source>
</evidence>
<feature type="binding site" evidence="14">
    <location>
        <position position="173"/>
    </location>
    <ligand>
        <name>ATP</name>
        <dbReference type="ChEBI" id="CHEBI:30616"/>
    </ligand>
</feature>
<dbReference type="PIRSF" id="PIRSF038165">
    <property type="entry name" value="MAPKKK12_MAPKKK13"/>
    <property type="match status" value="1"/>
</dbReference>
<dbReference type="SMART" id="SM00220">
    <property type="entry name" value="S_TKc"/>
    <property type="match status" value="1"/>
</dbReference>
<dbReference type="InterPro" id="IPR000719">
    <property type="entry name" value="Prot_kinase_dom"/>
</dbReference>
<dbReference type="SUPFAM" id="SSF56112">
    <property type="entry name" value="Protein kinase-like (PK-like)"/>
    <property type="match status" value="1"/>
</dbReference>
<dbReference type="CDD" id="cd14059">
    <property type="entry name" value="STKc_MAP3K12_13"/>
    <property type="match status" value="1"/>
</dbReference>
<dbReference type="PROSITE" id="PS00108">
    <property type="entry name" value="PROTEIN_KINASE_ST"/>
    <property type="match status" value="1"/>
</dbReference>
<dbReference type="Gene3D" id="1.10.510.10">
    <property type="entry name" value="Transferase(Phosphotransferase) domain 1"/>
    <property type="match status" value="1"/>
</dbReference>
<evidence type="ECO:0000256" key="14">
    <source>
        <dbReference type="PIRSR" id="PIRSR038165-51"/>
    </source>
</evidence>
<keyword evidence="19" id="KW-1185">Reference proteome</keyword>
<feature type="coiled-coil region" evidence="15">
    <location>
        <begin position="433"/>
        <end position="491"/>
    </location>
</feature>
<dbReference type="GO" id="GO:0005737">
    <property type="term" value="C:cytoplasm"/>
    <property type="evidence" value="ECO:0000318"/>
    <property type="project" value="GO_Central"/>
</dbReference>
<reference evidence="18" key="2">
    <citation type="submission" date="2021-01" db="UniProtKB">
        <authorList>
            <consortium name="EnsemblMetazoa"/>
        </authorList>
    </citation>
    <scope>IDENTIFICATION</scope>
</reference>
<reference evidence="19" key="1">
    <citation type="submission" date="2015-02" db="EMBL/GenBank/DDBJ databases">
        <title>Genome sequencing for Strongylocentrotus purpuratus.</title>
        <authorList>
            <person name="Murali S."/>
            <person name="Liu Y."/>
            <person name="Vee V."/>
            <person name="English A."/>
            <person name="Wang M."/>
            <person name="Skinner E."/>
            <person name="Han Y."/>
            <person name="Muzny D.M."/>
            <person name="Worley K.C."/>
            <person name="Gibbs R.A."/>
        </authorList>
    </citation>
    <scope>NUCLEOTIDE SEQUENCE</scope>
</reference>
<keyword evidence="5 12" id="KW-0723">Serine/threonine-protein kinase</keyword>
<dbReference type="GO" id="GO:0004672">
    <property type="term" value="F:protein kinase activity"/>
    <property type="evidence" value="ECO:0000318"/>
    <property type="project" value="GO_Central"/>
</dbReference>
<comment type="catalytic activity">
    <reaction evidence="11">
        <text>L-seryl-[protein] + ATP = O-phospho-L-seryl-[protein] + ADP + H(+)</text>
        <dbReference type="Rhea" id="RHEA:17989"/>
        <dbReference type="Rhea" id="RHEA-COMP:9863"/>
        <dbReference type="Rhea" id="RHEA-COMP:11604"/>
        <dbReference type="ChEBI" id="CHEBI:15378"/>
        <dbReference type="ChEBI" id="CHEBI:29999"/>
        <dbReference type="ChEBI" id="CHEBI:30616"/>
        <dbReference type="ChEBI" id="CHEBI:83421"/>
        <dbReference type="ChEBI" id="CHEBI:456216"/>
        <dbReference type="EC" id="2.7.11.25"/>
    </reaction>
</comment>
<dbReference type="GO" id="GO:0005524">
    <property type="term" value="F:ATP binding"/>
    <property type="evidence" value="ECO:0007669"/>
    <property type="project" value="UniProtKB-KW"/>
</dbReference>